<dbReference type="EMBL" id="LOBU02000013">
    <property type="protein sequence ID" value="OKA07206.1"/>
    <property type="molecule type" value="Genomic_DNA"/>
</dbReference>
<dbReference type="EMBL" id="LQCI01000001">
    <property type="protein sequence ID" value="KZB88624.1"/>
    <property type="molecule type" value="Genomic_DNA"/>
</dbReference>
<reference evidence="7 9" key="2">
    <citation type="submission" date="2016-11" db="EMBL/GenBank/DDBJ databases">
        <title>Genome sequencing of Amycolatopsis regifaucium.</title>
        <authorList>
            <person name="Mayilraj S."/>
            <person name="Kaur N."/>
        </authorList>
    </citation>
    <scope>NUCLEOTIDE SEQUENCE [LARGE SCALE GENOMIC DNA]</scope>
    <source>
        <strain evidence="7 9">GY080</strain>
    </source>
</reference>
<dbReference type="Pfam" id="PF00891">
    <property type="entry name" value="Methyltransf_2"/>
    <property type="match status" value="1"/>
</dbReference>
<dbReference type="GO" id="GO:0046983">
    <property type="term" value="F:protein dimerization activity"/>
    <property type="evidence" value="ECO:0007669"/>
    <property type="project" value="InterPro"/>
</dbReference>
<dbReference type="SUPFAM" id="SSF53335">
    <property type="entry name" value="S-adenosyl-L-methionine-dependent methyltransferases"/>
    <property type="match status" value="1"/>
</dbReference>
<feature type="domain" description="O-methyltransferase C-terminal" evidence="4">
    <location>
        <begin position="132"/>
        <end position="309"/>
    </location>
</feature>
<dbReference type="Pfam" id="PF08100">
    <property type="entry name" value="Dimerisation"/>
    <property type="match status" value="1"/>
</dbReference>
<evidence type="ECO:0000313" key="7">
    <source>
        <dbReference type="EMBL" id="OKA07206.1"/>
    </source>
</evidence>
<dbReference type="InterPro" id="IPR036388">
    <property type="entry name" value="WH-like_DNA-bd_sf"/>
</dbReference>
<gene>
    <name evidence="7" type="ORF">ATP06_0215130</name>
    <name evidence="6" type="ORF">AVL48_00660</name>
</gene>
<keyword evidence="3" id="KW-0949">S-adenosyl-L-methionine</keyword>
<dbReference type="GO" id="GO:0008171">
    <property type="term" value="F:O-methyltransferase activity"/>
    <property type="evidence" value="ECO:0007669"/>
    <property type="project" value="InterPro"/>
</dbReference>
<dbReference type="AlphaFoldDB" id="A0A154MW72"/>
<dbReference type="InterPro" id="IPR029063">
    <property type="entry name" value="SAM-dependent_MTases_sf"/>
</dbReference>
<dbReference type="Proteomes" id="UP000186883">
    <property type="component" value="Unassembled WGS sequence"/>
</dbReference>
<dbReference type="InterPro" id="IPR012967">
    <property type="entry name" value="COMT_dimerisation"/>
</dbReference>
<dbReference type="GO" id="GO:0032259">
    <property type="term" value="P:methylation"/>
    <property type="evidence" value="ECO:0007669"/>
    <property type="project" value="UniProtKB-KW"/>
</dbReference>
<dbReference type="InterPro" id="IPR016461">
    <property type="entry name" value="COMT-like"/>
</dbReference>
<dbReference type="PROSITE" id="PS51683">
    <property type="entry name" value="SAM_OMT_II"/>
    <property type="match status" value="1"/>
</dbReference>
<evidence type="ECO:0000313" key="8">
    <source>
        <dbReference type="Proteomes" id="UP000076321"/>
    </source>
</evidence>
<evidence type="ECO:0000313" key="9">
    <source>
        <dbReference type="Proteomes" id="UP000186883"/>
    </source>
</evidence>
<dbReference type="PANTHER" id="PTHR43712">
    <property type="entry name" value="PUTATIVE (AFU_ORTHOLOGUE AFUA_4G14580)-RELATED"/>
    <property type="match status" value="1"/>
</dbReference>
<feature type="domain" description="O-methyltransferase dimerisation" evidence="5">
    <location>
        <begin position="15"/>
        <end position="87"/>
    </location>
</feature>
<sequence length="328" mass="34948">MSGSTKTAGPERIVDIAVGYMAAKQLFAASRIGLFTALADGPLTVPELAEKTGKPAKIVRILGDAMSSLGLLSRVDGRYALAADAAEYLGAEGLDLAPFLAFLDSISYPHWLQFQHTTDSGEPGKLEMDDARWGTFMAGVMTYNALHAKMLANAFDFGPHRRLLDLGGLSSAFAVEAMKTNDGLHTTFVFDPGFTESVTTAVAEAGFADRAAVVGAETPTARPEGEFDLVMVNHVVHRFDANQNAGILRAARAAAAPGATLLLLDFFLDDDAVQRPIDALHAGEYLVIDGTVVYPEAEVRDWLGKAGWRVTDRLTLPGSPRVLVAEAV</sequence>
<dbReference type="InterPro" id="IPR036390">
    <property type="entry name" value="WH_DNA-bd_sf"/>
</dbReference>
<evidence type="ECO:0000256" key="3">
    <source>
        <dbReference type="ARBA" id="ARBA00022691"/>
    </source>
</evidence>
<comment type="caution">
    <text evidence="6">The sequence shown here is derived from an EMBL/GenBank/DDBJ whole genome shotgun (WGS) entry which is preliminary data.</text>
</comment>
<keyword evidence="1 6" id="KW-0489">Methyltransferase</keyword>
<proteinExistence type="predicted"/>
<evidence type="ECO:0000259" key="4">
    <source>
        <dbReference type="Pfam" id="PF00891"/>
    </source>
</evidence>
<evidence type="ECO:0000313" key="6">
    <source>
        <dbReference type="EMBL" id="KZB88624.1"/>
    </source>
</evidence>
<dbReference type="Proteomes" id="UP000076321">
    <property type="component" value="Unassembled WGS sequence"/>
</dbReference>
<dbReference type="OrthoDB" id="582216at2"/>
<dbReference type="SUPFAM" id="SSF46785">
    <property type="entry name" value="Winged helix' DNA-binding domain"/>
    <property type="match status" value="1"/>
</dbReference>
<evidence type="ECO:0000256" key="1">
    <source>
        <dbReference type="ARBA" id="ARBA00022603"/>
    </source>
</evidence>
<dbReference type="Gene3D" id="3.40.50.150">
    <property type="entry name" value="Vaccinia Virus protein VP39"/>
    <property type="match status" value="1"/>
</dbReference>
<organism evidence="6 8">
    <name type="scientific">Amycolatopsis regifaucium</name>
    <dbReference type="NCBI Taxonomy" id="546365"/>
    <lineage>
        <taxon>Bacteria</taxon>
        <taxon>Bacillati</taxon>
        <taxon>Actinomycetota</taxon>
        <taxon>Actinomycetes</taxon>
        <taxon>Pseudonocardiales</taxon>
        <taxon>Pseudonocardiaceae</taxon>
        <taxon>Amycolatopsis</taxon>
    </lineage>
</organism>
<accession>A0A154MW72</accession>
<name>A0A154MW72_9PSEU</name>
<dbReference type="RefSeq" id="WP_061982978.1">
    <property type="nucleotide sequence ID" value="NZ_FOPQ01000011.1"/>
</dbReference>
<keyword evidence="9" id="KW-1185">Reference proteome</keyword>
<dbReference type="InterPro" id="IPR001077">
    <property type="entry name" value="COMT_C"/>
</dbReference>
<dbReference type="PANTHER" id="PTHR43712:SF2">
    <property type="entry name" value="O-METHYLTRANSFERASE CICE"/>
    <property type="match status" value="1"/>
</dbReference>
<evidence type="ECO:0000256" key="2">
    <source>
        <dbReference type="ARBA" id="ARBA00022679"/>
    </source>
</evidence>
<protein>
    <submittedName>
        <fullName evidence="6">Polyketide biosynthesis methyltransferase</fullName>
    </submittedName>
</protein>
<evidence type="ECO:0000259" key="5">
    <source>
        <dbReference type="Pfam" id="PF08100"/>
    </source>
</evidence>
<dbReference type="Gene3D" id="1.10.10.10">
    <property type="entry name" value="Winged helix-like DNA-binding domain superfamily/Winged helix DNA-binding domain"/>
    <property type="match status" value="1"/>
</dbReference>
<reference evidence="6 8" key="1">
    <citation type="submission" date="2015-12" db="EMBL/GenBank/DDBJ databases">
        <title>Amycolatopsis regifaucium genome sequencing and assembly.</title>
        <authorList>
            <person name="Mayilraj S."/>
        </authorList>
    </citation>
    <scope>NUCLEOTIDE SEQUENCE [LARGE SCALE GENOMIC DNA]</scope>
    <source>
        <strain evidence="6 8">GY080</strain>
    </source>
</reference>
<keyword evidence="2 6" id="KW-0808">Transferase</keyword>